<sequence length="42" mass="4657">MKRANPAQLRQSLEMANTMVKHGIRFVCMPVVDEADLANLAS</sequence>
<name>A0A7Y1QDA5_9PSED</name>
<dbReference type="Pfam" id="PF07131">
    <property type="entry name" value="DUF1382"/>
    <property type="match status" value="1"/>
</dbReference>
<comment type="caution">
    <text evidence="2">The sequence shown here is derived from an EMBL/GenBank/DDBJ whole genome shotgun (WGS) entry which is preliminary data.</text>
</comment>
<dbReference type="AlphaFoldDB" id="A0A7Y1QDA5"/>
<accession>A0A7Y1QDA5</accession>
<protein>
    <submittedName>
        <fullName evidence="2">DUF1382 family protein</fullName>
    </submittedName>
</protein>
<proteinExistence type="predicted"/>
<feature type="non-terminal residue" evidence="2">
    <location>
        <position position="42"/>
    </location>
</feature>
<dbReference type="EMBL" id="JAAQYH010000029">
    <property type="protein sequence ID" value="NNA77014.1"/>
    <property type="molecule type" value="Genomic_DNA"/>
</dbReference>
<evidence type="ECO:0000313" key="3">
    <source>
        <dbReference type="Proteomes" id="UP000535954"/>
    </source>
</evidence>
<evidence type="ECO:0000313" key="2">
    <source>
        <dbReference type="EMBL" id="NNA77040.1"/>
    </source>
</evidence>
<dbReference type="EMBL" id="JAAQYH010000032">
    <property type="protein sequence ID" value="NNA77040.1"/>
    <property type="molecule type" value="Genomic_DNA"/>
</dbReference>
<organism evidence="2 3">
    <name type="scientific">Pseudomonas lactis</name>
    <dbReference type="NCBI Taxonomy" id="1615674"/>
    <lineage>
        <taxon>Bacteria</taxon>
        <taxon>Pseudomonadati</taxon>
        <taxon>Pseudomonadota</taxon>
        <taxon>Gammaproteobacteria</taxon>
        <taxon>Pseudomonadales</taxon>
        <taxon>Pseudomonadaceae</taxon>
        <taxon>Pseudomonas</taxon>
    </lineage>
</organism>
<dbReference type="InterPro" id="IPR009814">
    <property type="entry name" value="Phage_lambda_Xis_Q38267"/>
</dbReference>
<evidence type="ECO:0000313" key="1">
    <source>
        <dbReference type="EMBL" id="NNA77014.1"/>
    </source>
</evidence>
<dbReference type="Proteomes" id="UP000535954">
    <property type="component" value="Unassembled WGS sequence"/>
</dbReference>
<gene>
    <name evidence="1" type="ORF">HBO13_30735</name>
    <name evidence="2" type="ORF">HBO13_30865</name>
</gene>
<reference evidence="2 3" key="1">
    <citation type="journal article" date="2020" name="Front. Microbiol.">
        <title>Genetic Organization of the aprX-lipA2 Operon Affects the Proteolytic Potential of Pseudomonas Species in Milk.</title>
        <authorList>
            <person name="Maier C."/>
            <person name="Huptas C."/>
            <person name="von Neubeck M."/>
            <person name="Scherer S."/>
            <person name="Wenning M."/>
            <person name="Lucking G."/>
        </authorList>
    </citation>
    <scope>NUCLEOTIDE SEQUENCE [LARGE SCALE GENOMIC DNA]</scope>
    <source>
        <strain evidence="2 3">WS 5405</strain>
    </source>
</reference>